<evidence type="ECO:0000313" key="2">
    <source>
        <dbReference type="EMBL" id="EMD32612.1"/>
    </source>
</evidence>
<organism evidence="2 3">
    <name type="scientific">Ceriporiopsis subvermispora (strain B)</name>
    <name type="common">White-rot fungus</name>
    <name type="synonym">Gelatoporia subvermispora</name>
    <dbReference type="NCBI Taxonomy" id="914234"/>
    <lineage>
        <taxon>Eukaryota</taxon>
        <taxon>Fungi</taxon>
        <taxon>Dikarya</taxon>
        <taxon>Basidiomycota</taxon>
        <taxon>Agaricomycotina</taxon>
        <taxon>Agaricomycetes</taxon>
        <taxon>Polyporales</taxon>
        <taxon>Gelatoporiaceae</taxon>
        <taxon>Gelatoporia</taxon>
    </lineage>
</organism>
<sequence>MVPQSSRLCTIPTIILEHIALELALLDPLGPPAHLIPLLQTCKHVNAVLSHVTNNALYGAIFTLKFDKRAANRRLGEEAVYSSNLSSQLRKQCIALGRIRSGDISSPFIEEDFWTAFIMMLENDGKNAAQLLEYAKLDALVEQFLHTRLWEGREQSSGWPAESTANALAVWLCWMCIDQTRHMAYTVDQMVEIRRLIGPYIVTTIRYPFYHAPDNHFDFPLAPIFATEFPFALSTPHGFWPQYRDPDMVRERIQHYGEVISVAPPLLALGARLLYWTLAERRVWQYEEDWPVDREDAIRTGRPAYPTQADIIELNATRDVKLFDRGDWDWRAKLLREEGADEDDGTWRTTLKAVSAQWDCDWARLRGCIDPIRLDPHKGPVYVPGTLSGLWKGRLSNPDIPAIRAFMTGSHFPEEFATHAPTLLEYPLYMLFREHHAVSPRIPVPPGGRPEEYDDGLCNAWFPAGLDLRERAGRIQARDAATGFVTEYETFEEGRPNSHNEDTCDVCRHHTREEEMDEDEDTDEDFPALMDMDGGNDIIAHIRARVNAAFNDENMDVDGVLDEELAGEDGADPDDWTSTDGSDDEAGDEQPPLERTCSGIQDIIVTGETLDRHGAAWGHYVFYGRVRAWDGLIAVVRKREPPRANDPTRDVHIFRGYIVGGANFVGSVRPWTHNPRAITGEGPFNMSKV</sequence>
<proteinExistence type="predicted"/>
<dbReference type="HOGENOM" id="CLU_011151_0_0_1"/>
<dbReference type="OrthoDB" id="5595695at2759"/>
<dbReference type="EMBL" id="KB445810">
    <property type="protein sequence ID" value="EMD32612.1"/>
    <property type="molecule type" value="Genomic_DNA"/>
</dbReference>
<protein>
    <recommendedName>
        <fullName evidence="4">F-box domain-containing protein</fullName>
    </recommendedName>
</protein>
<dbReference type="STRING" id="914234.M2R2Y0"/>
<evidence type="ECO:0000313" key="3">
    <source>
        <dbReference type="Proteomes" id="UP000016930"/>
    </source>
</evidence>
<name>M2R2Y0_CERS8</name>
<keyword evidence="3" id="KW-1185">Reference proteome</keyword>
<reference evidence="2 3" key="1">
    <citation type="journal article" date="2012" name="Proc. Natl. Acad. Sci. U.S.A.">
        <title>Comparative genomics of Ceriporiopsis subvermispora and Phanerochaete chrysosporium provide insight into selective ligninolysis.</title>
        <authorList>
            <person name="Fernandez-Fueyo E."/>
            <person name="Ruiz-Duenas F.J."/>
            <person name="Ferreira P."/>
            <person name="Floudas D."/>
            <person name="Hibbett D.S."/>
            <person name="Canessa P."/>
            <person name="Larrondo L.F."/>
            <person name="James T.Y."/>
            <person name="Seelenfreund D."/>
            <person name="Lobos S."/>
            <person name="Polanco R."/>
            <person name="Tello M."/>
            <person name="Honda Y."/>
            <person name="Watanabe T."/>
            <person name="Watanabe T."/>
            <person name="Ryu J.S."/>
            <person name="Kubicek C.P."/>
            <person name="Schmoll M."/>
            <person name="Gaskell J."/>
            <person name="Hammel K.E."/>
            <person name="St John F.J."/>
            <person name="Vanden Wymelenberg A."/>
            <person name="Sabat G."/>
            <person name="Splinter BonDurant S."/>
            <person name="Syed K."/>
            <person name="Yadav J.S."/>
            <person name="Doddapaneni H."/>
            <person name="Subramanian V."/>
            <person name="Lavin J.L."/>
            <person name="Oguiza J.A."/>
            <person name="Perez G."/>
            <person name="Pisabarro A.G."/>
            <person name="Ramirez L."/>
            <person name="Santoyo F."/>
            <person name="Master E."/>
            <person name="Coutinho P.M."/>
            <person name="Henrissat B."/>
            <person name="Lombard V."/>
            <person name="Magnuson J.K."/>
            <person name="Kuees U."/>
            <person name="Hori C."/>
            <person name="Igarashi K."/>
            <person name="Samejima M."/>
            <person name="Held B.W."/>
            <person name="Barry K.W."/>
            <person name="LaButti K.M."/>
            <person name="Lapidus A."/>
            <person name="Lindquist E.A."/>
            <person name="Lucas S.M."/>
            <person name="Riley R."/>
            <person name="Salamov A.A."/>
            <person name="Hoffmeister D."/>
            <person name="Schwenk D."/>
            <person name="Hadar Y."/>
            <person name="Yarden O."/>
            <person name="de Vries R.P."/>
            <person name="Wiebenga A."/>
            <person name="Stenlid J."/>
            <person name="Eastwood D."/>
            <person name="Grigoriev I.V."/>
            <person name="Berka R.M."/>
            <person name="Blanchette R.A."/>
            <person name="Kersten P."/>
            <person name="Martinez A.T."/>
            <person name="Vicuna R."/>
            <person name="Cullen D."/>
        </authorList>
    </citation>
    <scope>NUCLEOTIDE SEQUENCE [LARGE SCALE GENOMIC DNA]</scope>
    <source>
        <strain evidence="2 3">B</strain>
    </source>
</reference>
<evidence type="ECO:0000256" key="1">
    <source>
        <dbReference type="SAM" id="MobiDB-lite"/>
    </source>
</evidence>
<dbReference type="Proteomes" id="UP000016930">
    <property type="component" value="Unassembled WGS sequence"/>
</dbReference>
<dbReference type="AlphaFoldDB" id="M2R2Y0"/>
<feature type="compositionally biased region" description="Acidic residues" evidence="1">
    <location>
        <begin position="565"/>
        <end position="588"/>
    </location>
</feature>
<gene>
    <name evidence="2" type="ORF">CERSUDRAFT_99341</name>
</gene>
<feature type="region of interest" description="Disordered" evidence="1">
    <location>
        <begin position="565"/>
        <end position="594"/>
    </location>
</feature>
<evidence type="ECO:0008006" key="4">
    <source>
        <dbReference type="Google" id="ProtNLM"/>
    </source>
</evidence>
<accession>M2R2Y0</accession>